<proteinExistence type="predicted"/>
<name>A0A7R9JAY8_TIMCA</name>
<accession>A0A7R9JAY8</accession>
<dbReference type="AlphaFoldDB" id="A0A7R9JAY8"/>
<reference evidence="1" key="1">
    <citation type="submission" date="2020-11" db="EMBL/GenBank/DDBJ databases">
        <authorList>
            <person name="Tran Van P."/>
        </authorList>
    </citation>
    <scope>NUCLEOTIDE SEQUENCE</scope>
</reference>
<evidence type="ECO:0000313" key="1">
    <source>
        <dbReference type="EMBL" id="CAD7575975.1"/>
    </source>
</evidence>
<organism evidence="1">
    <name type="scientific">Timema californicum</name>
    <name type="common">California timema</name>
    <name type="synonym">Walking stick</name>
    <dbReference type="NCBI Taxonomy" id="61474"/>
    <lineage>
        <taxon>Eukaryota</taxon>
        <taxon>Metazoa</taxon>
        <taxon>Ecdysozoa</taxon>
        <taxon>Arthropoda</taxon>
        <taxon>Hexapoda</taxon>
        <taxon>Insecta</taxon>
        <taxon>Pterygota</taxon>
        <taxon>Neoptera</taxon>
        <taxon>Polyneoptera</taxon>
        <taxon>Phasmatodea</taxon>
        <taxon>Timematodea</taxon>
        <taxon>Timematoidea</taxon>
        <taxon>Timematidae</taxon>
        <taxon>Timema</taxon>
    </lineage>
</organism>
<sequence>MVEEFHFKSDMCPPYRGLTTGCCRDEKMAARVSDRARQTTWSPSPMFARRAERKPRTLLNVGMLGVQSCDLLAAPALLVQKSQEYLRHHHHITRASNLKHQHAYRAHGAVHQHQHGGVAVYEADAHKARATGNALWFLSVEAIPCPRLETSLLQFAEPDEADKQFVFEYSRPVWQLAPSTLSVIRLFLLVRKDTLVGCEATPCLSPSHPPSHKIGFRLAFDRAKSPKASTTWMYGILVSPHFSSSSKVSDTSLYPVPTSKWKANIPFFTFATPSSSLMNLGVDPFGAILFCGDWITGLGLYEDQELNSTKRYQIRTTWNKRYKYIVTCPPRRSTDSPHGQQHHIAPRHLLVSPHGLEVVVDFRVLRVVASQTLPL</sequence>
<gene>
    <name evidence="1" type="ORF">TCMB3V08_LOCUS8551</name>
</gene>
<protein>
    <submittedName>
        <fullName evidence="1">(California timema) hypothetical protein</fullName>
    </submittedName>
</protein>
<dbReference type="EMBL" id="OE183761">
    <property type="protein sequence ID" value="CAD7575975.1"/>
    <property type="molecule type" value="Genomic_DNA"/>
</dbReference>